<accession>A0ACC2KTV2</accession>
<dbReference type="EMBL" id="CM056819">
    <property type="protein sequence ID" value="KAJ8624517.1"/>
    <property type="molecule type" value="Genomic_DNA"/>
</dbReference>
<gene>
    <name evidence="1" type="ORF">MRB53_033047</name>
</gene>
<protein>
    <submittedName>
        <fullName evidence="1">Uncharacterized protein</fullName>
    </submittedName>
</protein>
<organism evidence="1 2">
    <name type="scientific">Persea americana</name>
    <name type="common">Avocado</name>
    <dbReference type="NCBI Taxonomy" id="3435"/>
    <lineage>
        <taxon>Eukaryota</taxon>
        <taxon>Viridiplantae</taxon>
        <taxon>Streptophyta</taxon>
        <taxon>Embryophyta</taxon>
        <taxon>Tracheophyta</taxon>
        <taxon>Spermatophyta</taxon>
        <taxon>Magnoliopsida</taxon>
        <taxon>Magnoliidae</taxon>
        <taxon>Laurales</taxon>
        <taxon>Lauraceae</taxon>
        <taxon>Persea</taxon>
    </lineage>
</organism>
<evidence type="ECO:0000313" key="1">
    <source>
        <dbReference type="EMBL" id="KAJ8624517.1"/>
    </source>
</evidence>
<dbReference type="Proteomes" id="UP001234297">
    <property type="component" value="Chromosome 11"/>
</dbReference>
<name>A0ACC2KTV2_PERAE</name>
<sequence>MGSGSCQVAIPPASGGFKIGEPYFRWVRHVAFASKPSCRTLYLRRILDRGCPAGLTSIGSGVRPLPLGQVAAGLGARLPASTRFRIGKPYFHWVRRMASASEPVCRTVRHASPASARFRVTARPGVTFMLWDSHVDAIVRVSPATI</sequence>
<comment type="caution">
    <text evidence="1">The sequence shown here is derived from an EMBL/GenBank/DDBJ whole genome shotgun (WGS) entry which is preliminary data.</text>
</comment>
<evidence type="ECO:0000313" key="2">
    <source>
        <dbReference type="Proteomes" id="UP001234297"/>
    </source>
</evidence>
<reference evidence="1 2" key="1">
    <citation type="journal article" date="2022" name="Hortic Res">
        <title>A haplotype resolved chromosomal level avocado genome allows analysis of novel avocado genes.</title>
        <authorList>
            <person name="Nath O."/>
            <person name="Fletcher S.J."/>
            <person name="Hayward A."/>
            <person name="Shaw L.M."/>
            <person name="Masouleh A.K."/>
            <person name="Furtado A."/>
            <person name="Henry R.J."/>
            <person name="Mitter N."/>
        </authorList>
    </citation>
    <scope>NUCLEOTIDE SEQUENCE [LARGE SCALE GENOMIC DNA]</scope>
    <source>
        <strain evidence="2">cv. Hass</strain>
    </source>
</reference>
<keyword evidence="2" id="KW-1185">Reference proteome</keyword>
<proteinExistence type="predicted"/>